<name>A0A078AF11_STYLE</name>
<evidence type="ECO:0000256" key="4">
    <source>
        <dbReference type="SAM" id="MobiDB-lite"/>
    </source>
</evidence>
<dbReference type="Gene3D" id="1.10.238.10">
    <property type="entry name" value="EF-hand"/>
    <property type="match status" value="1"/>
</dbReference>
<proteinExistence type="predicted"/>
<dbReference type="InterPro" id="IPR002048">
    <property type="entry name" value="EF_hand_dom"/>
</dbReference>
<organism evidence="6 7">
    <name type="scientific">Stylonychia lemnae</name>
    <name type="common">Ciliate</name>
    <dbReference type="NCBI Taxonomy" id="5949"/>
    <lineage>
        <taxon>Eukaryota</taxon>
        <taxon>Sar</taxon>
        <taxon>Alveolata</taxon>
        <taxon>Ciliophora</taxon>
        <taxon>Intramacronucleata</taxon>
        <taxon>Spirotrichea</taxon>
        <taxon>Stichotrichia</taxon>
        <taxon>Sporadotrichida</taxon>
        <taxon>Oxytrichidae</taxon>
        <taxon>Stylonychinae</taxon>
        <taxon>Stylonychia</taxon>
    </lineage>
</organism>
<feature type="region of interest" description="Disordered" evidence="4">
    <location>
        <begin position="389"/>
        <end position="446"/>
    </location>
</feature>
<dbReference type="GO" id="GO:0005509">
    <property type="term" value="F:calcium ion binding"/>
    <property type="evidence" value="ECO:0007669"/>
    <property type="project" value="InterPro"/>
</dbReference>
<feature type="compositionally biased region" description="Polar residues" evidence="4">
    <location>
        <begin position="609"/>
        <end position="620"/>
    </location>
</feature>
<keyword evidence="3" id="KW-0106">Calcium</keyword>
<feature type="region of interest" description="Disordered" evidence="4">
    <location>
        <begin position="465"/>
        <end position="502"/>
    </location>
</feature>
<feature type="region of interest" description="Disordered" evidence="4">
    <location>
        <begin position="574"/>
        <end position="620"/>
    </location>
</feature>
<evidence type="ECO:0000256" key="2">
    <source>
        <dbReference type="ARBA" id="ARBA00022737"/>
    </source>
</evidence>
<evidence type="ECO:0000256" key="3">
    <source>
        <dbReference type="ARBA" id="ARBA00022837"/>
    </source>
</evidence>
<evidence type="ECO:0000256" key="1">
    <source>
        <dbReference type="ARBA" id="ARBA00022723"/>
    </source>
</evidence>
<reference evidence="6 7" key="1">
    <citation type="submission" date="2014-06" db="EMBL/GenBank/DDBJ databases">
        <authorList>
            <person name="Swart Estienne"/>
        </authorList>
    </citation>
    <scope>NUCLEOTIDE SEQUENCE [LARGE SCALE GENOMIC DNA]</scope>
    <source>
        <strain evidence="6 7">130c</strain>
    </source>
</reference>
<dbReference type="PANTHER" id="PTHR45942">
    <property type="entry name" value="PROTEIN PHOSPATASE 3 REGULATORY SUBUNIT B ALPHA ISOFORM TYPE 1"/>
    <property type="match status" value="1"/>
</dbReference>
<dbReference type="EMBL" id="CCKQ01008920">
    <property type="protein sequence ID" value="CDW80386.1"/>
    <property type="molecule type" value="Genomic_DNA"/>
</dbReference>
<feature type="compositionally biased region" description="Polar residues" evidence="4">
    <location>
        <begin position="574"/>
        <end position="600"/>
    </location>
</feature>
<dbReference type="Proteomes" id="UP000039865">
    <property type="component" value="Unassembled WGS sequence"/>
</dbReference>
<dbReference type="OrthoDB" id="191686at2759"/>
<evidence type="ECO:0000313" key="7">
    <source>
        <dbReference type="Proteomes" id="UP000039865"/>
    </source>
</evidence>
<protein>
    <submittedName>
        <fullName evidence="6">Ef hand family protein</fullName>
    </submittedName>
</protein>
<keyword evidence="7" id="KW-1185">Reference proteome</keyword>
<keyword evidence="1" id="KW-0479">Metal-binding</keyword>
<feature type="compositionally biased region" description="Polar residues" evidence="4">
    <location>
        <begin position="419"/>
        <end position="430"/>
    </location>
</feature>
<dbReference type="InterPro" id="IPR011992">
    <property type="entry name" value="EF-hand-dom_pair"/>
</dbReference>
<evidence type="ECO:0000313" key="6">
    <source>
        <dbReference type="EMBL" id="CDW80386.1"/>
    </source>
</evidence>
<dbReference type="AlphaFoldDB" id="A0A078AF11"/>
<sequence length="769" mass="90212">MGKCLSTYNRIENYDPKQTGTEIYDKFGNLIAGGSNRVEIHYKGRILYFTNSIQRVMNDFEFLEDDIFRLWRHFVKIDRDQINYISIGQLFSYLDERHYSIVAPYLERFFDLIDREFIEKVNFDEFLPALVSFCLFSKDEMITFVFNMFDRDRDGEISKKDLFRLFTIVIDNIQVFPINNLRAIELISMERGDKMSKNDFIKVVQQLPYTVFPSFRLQGEMRETFGGGRFWRKCKIRLDKKEQERKMMVEREKFFEKSKSKKEIDYQDKLEFYEAKVKEMNQAYYKRQKMLRDKMSLVRVKGRRGSDGMIGVVPFLEEFREDLDKLAEKRKNIKEENPYDFPIMKDRMHYSFIWDRYTLFELENVEENIAIDPTDNRLNLQEEIQKFMNKQNQKGKKKAEVSISTDSDADDAVSKTNKDASQYHSQSVSGLQLRVNRTDDQLSSETELNPSEILRIAQNLSDIRGAASRQKNRDKIQSQSDSALKESLIAQSQDDDASQLKQSLDDDYGEEYAEEEDPDDEEVKKRKEIEYQISRHQALLNKKNSFLPAAFRNSNSIFNGDSRNIANRIASLRSSVSGGNQDKSKLSSKSSINQQQTIPKNQKLPPINHQPSQQSRSRIGDETLSQLSKQFPVNKKSKLMGDETLSNLEKQFPLQPSNNNQLTPGMTLGKKFKMMRNKEIDRVDKDDGGQSLKSKWTVITNDKDKKVVLEGNKNLLQQNPQMPDAKKQRMEALVRFYQFISLEQTNKNLEAWCRTINRNIRSFECNYVK</sequence>
<dbReference type="InterPro" id="IPR018247">
    <property type="entry name" value="EF_Hand_1_Ca_BS"/>
</dbReference>
<dbReference type="SUPFAM" id="SSF47473">
    <property type="entry name" value="EF-hand"/>
    <property type="match status" value="1"/>
</dbReference>
<gene>
    <name evidence="6" type="primary">Contig12879.g13746</name>
    <name evidence="6" type="ORF">STYLEM_9384</name>
</gene>
<evidence type="ECO:0000259" key="5">
    <source>
        <dbReference type="PROSITE" id="PS50222"/>
    </source>
</evidence>
<dbReference type="InParanoid" id="A0A078AF11"/>
<keyword evidence="2" id="KW-0677">Repeat</keyword>
<dbReference type="PROSITE" id="PS00018">
    <property type="entry name" value="EF_HAND_1"/>
    <property type="match status" value="1"/>
</dbReference>
<feature type="domain" description="EF-hand" evidence="5">
    <location>
        <begin position="137"/>
        <end position="172"/>
    </location>
</feature>
<accession>A0A078AF11</accession>
<dbReference type="PROSITE" id="PS50222">
    <property type="entry name" value="EF_HAND_2"/>
    <property type="match status" value="1"/>
</dbReference>